<geneLocation type="plasmid" evidence="1 2">
    <name>pHALHY01</name>
</geneLocation>
<accession>F4L7Q7</accession>
<protein>
    <submittedName>
        <fullName evidence="1">Virulence protein</fullName>
    </submittedName>
</protein>
<name>F4L7Q7_HALH1</name>
<keyword evidence="1" id="KW-0614">Plasmid</keyword>
<dbReference type="PIRSF" id="PIRSF015268">
    <property type="entry name" value="Virulence_RhuM"/>
    <property type="match status" value="1"/>
</dbReference>
<dbReference type="EMBL" id="CP002692">
    <property type="protein sequence ID" value="AEE54415.1"/>
    <property type="molecule type" value="Genomic_DNA"/>
</dbReference>
<proteinExistence type="predicted"/>
<keyword evidence="2" id="KW-1185">Reference proteome</keyword>
<dbReference type="KEGG" id="hhy:Halhy_6599"/>
<dbReference type="OrthoDB" id="9802752at2"/>
<reference key="2">
    <citation type="submission" date="2011-04" db="EMBL/GenBank/DDBJ databases">
        <title>Complete sequence of plasmid 1 of Haliscomenobacter hydrossis DSM 1100.</title>
        <authorList>
            <consortium name="US DOE Joint Genome Institute (JGI-PGF)"/>
            <person name="Lucas S."/>
            <person name="Han J."/>
            <person name="Lapidus A."/>
            <person name="Bruce D."/>
            <person name="Goodwin L."/>
            <person name="Pitluck S."/>
            <person name="Peters L."/>
            <person name="Kyrpides N."/>
            <person name="Mavromatis K."/>
            <person name="Ivanova N."/>
            <person name="Ovchinnikova G."/>
            <person name="Pagani I."/>
            <person name="Daligault H."/>
            <person name="Detter J.C."/>
            <person name="Han C."/>
            <person name="Land M."/>
            <person name="Hauser L."/>
            <person name="Markowitz V."/>
            <person name="Cheng J.-F."/>
            <person name="Hugenholtz P."/>
            <person name="Woyke T."/>
            <person name="Wu D."/>
            <person name="Verbarg S."/>
            <person name="Frueling A."/>
            <person name="Brambilla E."/>
            <person name="Klenk H.-P."/>
            <person name="Eisen J.A."/>
        </authorList>
    </citation>
    <scope>NUCLEOTIDE SEQUENCE</scope>
    <source>
        <strain>DSM 1100</strain>
    </source>
</reference>
<evidence type="ECO:0000313" key="1">
    <source>
        <dbReference type="EMBL" id="AEE54415.1"/>
    </source>
</evidence>
<dbReference type="HOGENOM" id="CLU_048266_0_0_10"/>
<dbReference type="Pfam" id="PF13310">
    <property type="entry name" value="Virulence_RhuM"/>
    <property type="match status" value="1"/>
</dbReference>
<dbReference type="AlphaFoldDB" id="F4L7Q7"/>
<dbReference type="Proteomes" id="UP000008461">
    <property type="component" value="Plasmid pHALHY01"/>
</dbReference>
<reference evidence="1 2" key="1">
    <citation type="journal article" date="2011" name="Stand. Genomic Sci.">
        <title>Complete genome sequence of Haliscomenobacter hydrossis type strain (O).</title>
        <authorList>
            <consortium name="US DOE Joint Genome Institute (JGI-PGF)"/>
            <person name="Daligault H."/>
            <person name="Lapidus A."/>
            <person name="Zeytun A."/>
            <person name="Nolan M."/>
            <person name="Lucas S."/>
            <person name="Del Rio T.G."/>
            <person name="Tice H."/>
            <person name="Cheng J.F."/>
            <person name="Tapia R."/>
            <person name="Han C."/>
            <person name="Goodwin L."/>
            <person name="Pitluck S."/>
            <person name="Liolios K."/>
            <person name="Pagani I."/>
            <person name="Ivanova N."/>
            <person name="Huntemann M."/>
            <person name="Mavromatis K."/>
            <person name="Mikhailova N."/>
            <person name="Pati A."/>
            <person name="Chen A."/>
            <person name="Palaniappan K."/>
            <person name="Land M."/>
            <person name="Hauser L."/>
            <person name="Brambilla E.M."/>
            <person name="Rohde M."/>
            <person name="Verbarg S."/>
            <person name="Goker M."/>
            <person name="Bristow J."/>
            <person name="Eisen J.A."/>
            <person name="Markowitz V."/>
            <person name="Hugenholtz P."/>
            <person name="Kyrpides N.C."/>
            <person name="Klenk H.P."/>
            <person name="Woyke T."/>
        </authorList>
    </citation>
    <scope>NUCLEOTIDE SEQUENCE [LARGE SCALE GENOMIC DNA]</scope>
    <source>
        <strain evidence="2">ATCC 27775 / DSM 1100 / LMG 10767 / O</strain>
        <plasmid evidence="2">Plasmid pHALHY01</plasmid>
    </source>
</reference>
<dbReference type="InterPro" id="IPR011204">
    <property type="entry name" value="Virulence_RhuM-like"/>
</dbReference>
<dbReference type="PANTHER" id="PTHR35810">
    <property type="entry name" value="CYTOPLASMIC PROTEIN-RELATED"/>
    <property type="match status" value="1"/>
</dbReference>
<dbReference type="RefSeq" id="WP_013768932.1">
    <property type="nucleotide sequence ID" value="NC_015511.1"/>
</dbReference>
<evidence type="ECO:0000313" key="2">
    <source>
        <dbReference type="Proteomes" id="UP000008461"/>
    </source>
</evidence>
<organism evidence="1 2">
    <name type="scientific">Haliscomenobacter hydrossis (strain ATCC 27775 / DSM 1100 / LMG 10767 / O)</name>
    <dbReference type="NCBI Taxonomy" id="760192"/>
    <lineage>
        <taxon>Bacteria</taxon>
        <taxon>Pseudomonadati</taxon>
        <taxon>Bacteroidota</taxon>
        <taxon>Saprospiria</taxon>
        <taxon>Saprospirales</taxon>
        <taxon>Haliscomenobacteraceae</taxon>
        <taxon>Haliscomenobacter</taxon>
    </lineage>
</organism>
<dbReference type="PANTHER" id="PTHR35810:SF1">
    <property type="entry name" value="CYTOPLASMIC PROTEIN"/>
    <property type="match status" value="1"/>
</dbReference>
<gene>
    <name evidence="1" type="ordered locus">Halhy_6599</name>
</gene>
<sequence length="335" mass="38715">MDDQQANDLIIYQTADGKATVALFAKDGMVWMNQSQLAELFDTSVPNISMHISNILKEGELEQISVIKDYLTTATDGKEYKVTFYALDMILAIGFRVRSKRGTQFRIWANRNLKAYMVKGFVMDDERLKNPDGRPDYFDELLERIRDIRASEKRFYQKVRDLFALSSDYDLTDKATQMFFAETQNKLLYAVTGQTAAELVLARADANAPNMALSSWKGSVVRKQDIFIAKNYLSDDELDTLNRLVVIFLETAELRVKSRKDIAMQFWRDNVDRLLEFNDKQVLSGAGTISNAEMEERVRKIYEVFDQHRKAYDAKLADEADLRELEQQLSKRKDK</sequence>